<dbReference type="Proteomes" id="UP000885830">
    <property type="component" value="Unassembled WGS sequence"/>
</dbReference>
<evidence type="ECO:0000259" key="1">
    <source>
        <dbReference type="Pfam" id="PF03625"/>
    </source>
</evidence>
<dbReference type="SUPFAM" id="SSF103247">
    <property type="entry name" value="TT1751-like"/>
    <property type="match status" value="1"/>
</dbReference>
<proteinExistence type="predicted"/>
<name>A0A7C5QVL5_9PROT</name>
<dbReference type="Gene3D" id="3.30.310.70">
    <property type="entry name" value="TT1751-like domain"/>
    <property type="match status" value="1"/>
</dbReference>
<dbReference type="InterPro" id="IPR005180">
    <property type="entry name" value="DUF302"/>
</dbReference>
<protein>
    <submittedName>
        <fullName evidence="2">DUF302 domain-containing protein</fullName>
    </submittedName>
</protein>
<evidence type="ECO:0000313" key="2">
    <source>
        <dbReference type="EMBL" id="HHL42502.1"/>
    </source>
</evidence>
<dbReference type="AlphaFoldDB" id="A0A7C5QVL5"/>
<reference evidence="2" key="1">
    <citation type="journal article" date="2020" name="mSystems">
        <title>Genome- and Community-Level Interaction Insights into Carbon Utilization and Element Cycling Functions of Hydrothermarchaeota in Hydrothermal Sediment.</title>
        <authorList>
            <person name="Zhou Z."/>
            <person name="Liu Y."/>
            <person name="Xu W."/>
            <person name="Pan J."/>
            <person name="Luo Z.H."/>
            <person name="Li M."/>
        </authorList>
    </citation>
    <scope>NUCLEOTIDE SEQUENCE [LARGE SCALE GENOMIC DNA]</scope>
    <source>
        <strain evidence="2">HyVt-485</strain>
    </source>
</reference>
<feature type="non-terminal residue" evidence="2">
    <location>
        <position position="139"/>
    </location>
</feature>
<dbReference type="CDD" id="cd14797">
    <property type="entry name" value="DUF302"/>
    <property type="match status" value="1"/>
</dbReference>
<accession>A0A7C5QVL5</accession>
<organism evidence="2">
    <name type="scientific">Hellea balneolensis</name>
    <dbReference type="NCBI Taxonomy" id="287478"/>
    <lineage>
        <taxon>Bacteria</taxon>
        <taxon>Pseudomonadati</taxon>
        <taxon>Pseudomonadota</taxon>
        <taxon>Alphaproteobacteria</taxon>
        <taxon>Maricaulales</taxon>
        <taxon>Robiginitomaculaceae</taxon>
        <taxon>Hellea</taxon>
    </lineage>
</organism>
<dbReference type="InterPro" id="IPR035923">
    <property type="entry name" value="TT1751-like_sf"/>
</dbReference>
<comment type="caution">
    <text evidence="2">The sequence shown here is derived from an EMBL/GenBank/DDBJ whole genome shotgun (WGS) entry which is preliminary data.</text>
</comment>
<feature type="domain" description="DUF302" evidence="1">
    <location>
        <begin position="67"/>
        <end position="129"/>
    </location>
</feature>
<gene>
    <name evidence="2" type="ORF">ENJ42_02695</name>
</gene>
<dbReference type="Pfam" id="PF03625">
    <property type="entry name" value="DUF302"/>
    <property type="match status" value="1"/>
</dbReference>
<sequence>MRFLAILYIAVCLGGCDTFPTPASENRSMTMQTDGLITKASHYSVKETIDRLSNAAEAKGLRIFARVDHQANAAAMNLEMPASTLLIFGNPKIGSPLMKASPSVAIDLPVKALAYMGKDGQVYLSYNDPAYLKSRHDIE</sequence>
<dbReference type="PANTHER" id="PTHR38342">
    <property type="entry name" value="SLR5037 PROTEIN"/>
    <property type="match status" value="1"/>
</dbReference>
<dbReference type="PANTHER" id="PTHR38342:SF2">
    <property type="entry name" value="INNER MEMBRANE OR EXPORTED"/>
    <property type="match status" value="1"/>
</dbReference>
<dbReference type="EMBL" id="DRMJ01000131">
    <property type="protein sequence ID" value="HHL42502.1"/>
    <property type="molecule type" value="Genomic_DNA"/>
</dbReference>